<dbReference type="GO" id="GO:0044423">
    <property type="term" value="C:virion component"/>
    <property type="evidence" value="ECO:0007669"/>
    <property type="project" value="UniProtKB-KW"/>
</dbReference>
<keyword evidence="17" id="KW-1185">Reference proteome</keyword>
<evidence type="ECO:0000256" key="7">
    <source>
        <dbReference type="ARBA" id="ARBA00022723"/>
    </source>
</evidence>
<evidence type="ECO:0000256" key="3">
    <source>
        <dbReference type="ARBA" id="ARBA00012418"/>
    </source>
</evidence>
<evidence type="ECO:0000313" key="17">
    <source>
        <dbReference type="Proteomes" id="UP000000871"/>
    </source>
</evidence>
<dbReference type="GO" id="GO:0006351">
    <property type="term" value="P:DNA-templated transcription"/>
    <property type="evidence" value="ECO:0007669"/>
    <property type="project" value="InterPro"/>
</dbReference>
<dbReference type="InterPro" id="IPR015712">
    <property type="entry name" value="DNA-dir_RNA_pol_su2"/>
</dbReference>
<dbReference type="EMBL" id="AF410153">
    <property type="protein sequence ID" value="AAL69852.1"/>
    <property type="molecule type" value="Genomic_DNA"/>
</dbReference>
<evidence type="ECO:0000259" key="14">
    <source>
        <dbReference type="Pfam" id="PF04565"/>
    </source>
</evidence>
<dbReference type="InterPro" id="IPR014724">
    <property type="entry name" value="RNA_pol_RPB2_OB-fold"/>
</dbReference>
<keyword evidence="7" id="KW-0479">Metal-binding</keyword>
<dbReference type="GO" id="GO:0000428">
    <property type="term" value="C:DNA-directed RNA polymerase complex"/>
    <property type="evidence" value="ECO:0007669"/>
    <property type="project" value="UniProtKB-KW"/>
</dbReference>
<accession>Q8V3I3</accession>
<dbReference type="SUPFAM" id="SSF64484">
    <property type="entry name" value="beta and beta-prime subunits of DNA dependent RNA-polymerase"/>
    <property type="match status" value="1"/>
</dbReference>
<feature type="domain" description="RNA polymerase Rpb2" evidence="13">
    <location>
        <begin position="1048"/>
        <end position="1140"/>
    </location>
</feature>
<comment type="similarity">
    <text evidence="2 11">Belongs to the RNA polymerase beta chain family.</text>
</comment>
<keyword evidence="8" id="KW-0946">Virion</keyword>
<dbReference type="KEGG" id="vg:932397"/>
<dbReference type="Gene3D" id="2.40.50.150">
    <property type="match status" value="1"/>
</dbReference>
<dbReference type="InterPro" id="IPR007641">
    <property type="entry name" value="RNA_pol_Rpb2_7"/>
</dbReference>
<dbReference type="InterPro" id="IPR037033">
    <property type="entry name" value="DNA-dir_RNAP_su2_hyb_sf"/>
</dbReference>
<dbReference type="Pfam" id="PF04565">
    <property type="entry name" value="RNA_pol_Rpb2_3"/>
    <property type="match status" value="1"/>
</dbReference>
<dbReference type="InterPro" id="IPR007645">
    <property type="entry name" value="RNA_pol_Rpb2_3"/>
</dbReference>
<dbReference type="RefSeq" id="NP_570273.1">
    <property type="nucleotide sequence ID" value="NC_003389.1"/>
</dbReference>
<dbReference type="Gene3D" id="3.90.1100.10">
    <property type="match status" value="2"/>
</dbReference>
<keyword evidence="5" id="KW-0808">Transferase</keyword>
<comment type="catalytic activity">
    <reaction evidence="10">
        <text>RNA(n) + a ribonucleoside 5'-triphosphate = RNA(n+1) + diphosphate</text>
        <dbReference type="Rhea" id="RHEA:21248"/>
        <dbReference type="Rhea" id="RHEA-COMP:14527"/>
        <dbReference type="Rhea" id="RHEA-COMP:17342"/>
        <dbReference type="ChEBI" id="CHEBI:33019"/>
        <dbReference type="ChEBI" id="CHEBI:61557"/>
        <dbReference type="ChEBI" id="CHEBI:140395"/>
        <dbReference type="EC" id="2.7.7.6"/>
    </reaction>
</comment>
<dbReference type="Pfam" id="PF04560">
    <property type="entry name" value="RNA_pol_Rpb2_7"/>
    <property type="match status" value="1"/>
</dbReference>
<dbReference type="Gene3D" id="2.40.270.10">
    <property type="entry name" value="DNA-directed RNA polymerase, subunit 2, domain 6"/>
    <property type="match status" value="1"/>
</dbReference>
<evidence type="ECO:0000256" key="4">
    <source>
        <dbReference type="ARBA" id="ARBA00022478"/>
    </source>
</evidence>
<dbReference type="GO" id="GO:0032549">
    <property type="term" value="F:ribonucleoside binding"/>
    <property type="evidence" value="ECO:0007669"/>
    <property type="project" value="InterPro"/>
</dbReference>
<proteinExistence type="inferred from homology"/>
<evidence type="ECO:0000256" key="5">
    <source>
        <dbReference type="ARBA" id="ARBA00022679"/>
    </source>
</evidence>
<evidence type="ECO:0000259" key="13">
    <source>
        <dbReference type="Pfam" id="PF04560"/>
    </source>
</evidence>
<dbReference type="GeneID" id="932397"/>
<dbReference type="InterPro" id="IPR007120">
    <property type="entry name" value="DNA-dir_RNAP_su2_dom"/>
</dbReference>
<dbReference type="GO" id="GO:0003899">
    <property type="term" value="F:DNA-directed RNA polymerase activity"/>
    <property type="evidence" value="ECO:0007669"/>
    <property type="project" value="UniProtKB-EC"/>
</dbReference>
<feature type="domain" description="RNA polymerase Rpb2" evidence="15">
    <location>
        <begin position="615"/>
        <end position="655"/>
    </location>
</feature>
<protein>
    <recommendedName>
        <fullName evidence="3">DNA-directed RNA polymerase</fullName>
        <ecNumber evidence="3">2.7.7.6</ecNumber>
    </recommendedName>
</protein>
<gene>
    <name evidence="16" type="primary">SPV113</name>
</gene>
<evidence type="ECO:0000259" key="12">
    <source>
        <dbReference type="Pfam" id="PF00562"/>
    </source>
</evidence>
<name>Q8V3I3_SWPV1</name>
<sequence>MKKNTVSEMDQILGYKFLSPDPKVGVFYRPLHFQYISYSNFINYRLQEILSVKRTLLSFKNDTEKIVLEIDNIKVTPPEYSPIIASIKGKSYDALVTFTVNIYKEVMTKDGITITKISSYEGNDSHLIKIPLLIGYGNKNPLDTAKYVVPNVIGGVFINKQSVEKIGINLVEKLTTWPKFRVIKSNTFTFSFSSVSPAHILPTKYRHYKILMDISQLDNFTISSTKTFITVNIILLSQYLSRVGLDFIKQSLSYDMPEEVIFLVNSIIESTKELIKSIHDFDIDIYINDLISSEYNKQKSQMTIEEFKYDMITNFLPHMNELPNQLKGFYIISLIRKFIYCIYYTSRYPDRDSMVCHRVLTYGKYFEILAHDELENYINNIRTDIINNHKNRGTYSVNIHVLTTPGFNHAYSGLLSGKFKKTDGSYRTHPHYSWMQNISIPRSVGYYPDQVKISKMFSVRKYHPSQYAYFCPSDVPERGPQVGLVSQLSVLTSITNICTNEYLYLEKRICEYVRSYDATDISYFETGFSITLENALIASLNPSMVDDFVSDFRRKKRMGYFRNLEIGITLVKDHMNEIRINIGSGRLIRPFLVIDNGELIMDTLDLYSKIEDMTFSDIQKEFPHVIEMVDIEQFIFSNVCESVQKFRTLSKSDRYRYHLCDFPAEFKDGYVASSLVGINHNSGPRAILGCAQAKQAISCLSSDIRNKIDNGIHLLYPERPIVISKALETSKIAVNCFGQHVIIALMSYKGINQEDGIIIKKEFINRGGLDIITAKKHQVEIPLENFNNKERVKSTAYSKLDSNGLVRLNAFLESGDAIARNISSRTLEDDFVQDNQISFDISDRYTDMYKSRVERVQVDLTDKVKVRVLTMKERRPILGDKFTSRTSQKGTVAFIANESELPYDENGIRPDIIVNSTSIFSRKTVSMLIEVILTSAYASKPYNNNGYNRPVCFPSSNETNIDTYLEFAKKCHEHLYTDLSISDINDKVFCNKVLYDPETDMPYKTKVFMGPIYYLRLRHLTQDKATVRCRGKKTKLIRQANEGRRKGGGIKFGEMERDCLIAHGAANTITEILKDSEEDYQDVYICENCGDIASHIQGNKICIRCSKQNLSTVLTKIDTTHVSKVFITQMNARGVKVKLEFERRDPLFYKPLDKIDLSPSFL</sequence>
<dbReference type="PROSITE" id="PS01166">
    <property type="entry name" value="RNA_POL_BETA"/>
    <property type="match status" value="1"/>
</dbReference>
<keyword evidence="9" id="KW-0804">Transcription</keyword>
<dbReference type="PANTHER" id="PTHR20856">
    <property type="entry name" value="DNA-DIRECTED RNA POLYMERASE I SUBUNIT 2"/>
    <property type="match status" value="1"/>
</dbReference>
<keyword evidence="6" id="KW-0548">Nucleotidyltransferase</keyword>
<dbReference type="Pfam" id="PF04567">
    <property type="entry name" value="RNA_pol_Rpb2_5"/>
    <property type="match status" value="1"/>
</dbReference>
<dbReference type="EC" id="2.7.7.6" evidence="3"/>
<comment type="subcellular location">
    <subcellularLocation>
        <location evidence="1">Virion</location>
    </subcellularLocation>
</comment>
<dbReference type="InterPro" id="IPR007647">
    <property type="entry name" value="RNA_pol_Rpb2_5"/>
</dbReference>
<organismHost>
    <name type="scientific">Sus scrofa</name>
    <name type="common">Pig</name>
    <dbReference type="NCBI Taxonomy" id="9823"/>
</organismHost>
<organism evidence="16 17">
    <name type="scientific">Swinepox virus (strain Swine/Nebraska/17077-99/1999)</name>
    <name type="common">SWPV</name>
    <dbReference type="NCBI Taxonomy" id="300880"/>
    <lineage>
        <taxon>Viruses</taxon>
        <taxon>Varidnaviria</taxon>
        <taxon>Bamfordvirae</taxon>
        <taxon>Nucleocytoviricota</taxon>
        <taxon>Pokkesviricetes</taxon>
        <taxon>Chitovirales</taxon>
        <taxon>Poxviridae</taxon>
        <taxon>Chordopoxvirinae</taxon>
        <taxon>Suipoxvirus</taxon>
        <taxon>Suipoxvirus swinepox</taxon>
        <taxon>Swinepox virus</taxon>
    </lineage>
</organism>
<evidence type="ECO:0000256" key="9">
    <source>
        <dbReference type="ARBA" id="ARBA00023163"/>
    </source>
</evidence>
<dbReference type="InterPro" id="IPR024390">
    <property type="entry name" value="RNA_pol_132_poxvirus"/>
</dbReference>
<evidence type="ECO:0000256" key="6">
    <source>
        <dbReference type="ARBA" id="ARBA00022695"/>
    </source>
</evidence>
<dbReference type="Pfam" id="PF12415">
    <property type="entry name" value="rpo132"/>
    <property type="match status" value="1"/>
</dbReference>
<dbReference type="Proteomes" id="UP000000871">
    <property type="component" value="Segment"/>
</dbReference>
<dbReference type="Gene3D" id="3.90.1800.10">
    <property type="entry name" value="RNA polymerase alpha subunit dimerisation domain"/>
    <property type="match status" value="1"/>
</dbReference>
<reference evidence="16 17" key="1">
    <citation type="journal article" date="2002" name="J. Virol.">
        <title>The genome of swinepox virus.</title>
        <authorList>
            <person name="Afonso C.L."/>
            <person name="Tulman E.R."/>
            <person name="Lu Z."/>
            <person name="Zsak L."/>
            <person name="Osorio F.A."/>
            <person name="Balinsky C."/>
            <person name="Kutish G.F."/>
            <person name="Rock D.L."/>
        </authorList>
    </citation>
    <scope>NUCLEOTIDE SEQUENCE [LARGE SCALE GENOMIC DNA]</scope>
    <source>
        <strain evidence="17">Swine/Nebraska/17077-99/1999</strain>
    </source>
</reference>
<evidence type="ECO:0000256" key="11">
    <source>
        <dbReference type="RuleBase" id="RU000434"/>
    </source>
</evidence>
<evidence type="ECO:0000256" key="8">
    <source>
        <dbReference type="ARBA" id="ARBA00022844"/>
    </source>
</evidence>
<feature type="domain" description="DNA-directed RNA polymerase subunit 2 hybrid-binding" evidence="12">
    <location>
        <begin position="678"/>
        <end position="1046"/>
    </location>
</feature>
<evidence type="ECO:0000256" key="10">
    <source>
        <dbReference type="ARBA" id="ARBA00048552"/>
    </source>
</evidence>
<evidence type="ECO:0000259" key="15">
    <source>
        <dbReference type="Pfam" id="PF04567"/>
    </source>
</evidence>
<feature type="domain" description="RNA polymerase Rpb2" evidence="14">
    <location>
        <begin position="429"/>
        <end position="494"/>
    </location>
</feature>
<dbReference type="Pfam" id="PF00562">
    <property type="entry name" value="RNA_pol_Rpb2_6"/>
    <property type="match status" value="1"/>
</dbReference>
<evidence type="ECO:0000256" key="1">
    <source>
        <dbReference type="ARBA" id="ARBA00004328"/>
    </source>
</evidence>
<dbReference type="GO" id="GO:0003677">
    <property type="term" value="F:DNA binding"/>
    <property type="evidence" value="ECO:0007669"/>
    <property type="project" value="InterPro"/>
</dbReference>
<dbReference type="GO" id="GO:0046872">
    <property type="term" value="F:metal ion binding"/>
    <property type="evidence" value="ECO:0007669"/>
    <property type="project" value="UniProtKB-KW"/>
</dbReference>
<evidence type="ECO:0000256" key="2">
    <source>
        <dbReference type="ARBA" id="ARBA00006835"/>
    </source>
</evidence>
<dbReference type="InterPro" id="IPR007121">
    <property type="entry name" value="RNA_pol_bsu_CS"/>
</dbReference>
<keyword evidence="4" id="KW-0240">DNA-directed RNA polymerase</keyword>
<evidence type="ECO:0000313" key="16">
    <source>
        <dbReference type="EMBL" id="AAL69852.1"/>
    </source>
</evidence>